<feature type="domain" description="WSC" evidence="6">
    <location>
        <begin position="689"/>
        <end position="780"/>
    </location>
</feature>
<feature type="domain" description="Plant heme peroxidase family profile" evidence="5">
    <location>
        <begin position="123"/>
        <end position="273"/>
    </location>
</feature>
<dbReference type="InterPro" id="IPR002016">
    <property type="entry name" value="Haem_peroxidase"/>
</dbReference>
<dbReference type="GO" id="GO:0006979">
    <property type="term" value="P:response to oxidative stress"/>
    <property type="evidence" value="ECO:0007669"/>
    <property type="project" value="InterPro"/>
</dbReference>
<protein>
    <submittedName>
        <fullName evidence="7">Fungistatic metabolite</fullName>
    </submittedName>
</protein>
<keyword evidence="8" id="KW-1185">Reference proteome</keyword>
<feature type="domain" description="WSC" evidence="6">
    <location>
        <begin position="575"/>
        <end position="666"/>
    </location>
</feature>
<feature type="region of interest" description="Disordered" evidence="3">
    <location>
        <begin position="786"/>
        <end position="808"/>
    </location>
</feature>
<organism evidence="7 8">
    <name type="scientific">Staphylotrichum tortipilum</name>
    <dbReference type="NCBI Taxonomy" id="2831512"/>
    <lineage>
        <taxon>Eukaryota</taxon>
        <taxon>Fungi</taxon>
        <taxon>Dikarya</taxon>
        <taxon>Ascomycota</taxon>
        <taxon>Pezizomycotina</taxon>
        <taxon>Sordariomycetes</taxon>
        <taxon>Sordariomycetidae</taxon>
        <taxon>Sordariales</taxon>
        <taxon>Chaetomiaceae</taxon>
        <taxon>Staphylotrichum</taxon>
    </lineage>
</organism>
<dbReference type="SUPFAM" id="SSF48113">
    <property type="entry name" value="Heme-dependent peroxidases"/>
    <property type="match status" value="1"/>
</dbReference>
<dbReference type="PANTHER" id="PTHR45964">
    <property type="entry name" value="WSCD FAMILY MEMBER CG9164"/>
    <property type="match status" value="1"/>
</dbReference>
<dbReference type="FunFam" id="1.10.520.10:FF:000020">
    <property type="entry name" value="Peroxisomal ascorbate peroxidase"/>
    <property type="match status" value="1"/>
</dbReference>
<reference evidence="7" key="1">
    <citation type="journal article" date="2023" name="Mol. Phylogenet. Evol.">
        <title>Genome-scale phylogeny and comparative genomics of the fungal order Sordariales.</title>
        <authorList>
            <person name="Hensen N."/>
            <person name="Bonometti L."/>
            <person name="Westerberg I."/>
            <person name="Brannstrom I.O."/>
            <person name="Guillou S."/>
            <person name="Cros-Aarteil S."/>
            <person name="Calhoun S."/>
            <person name="Haridas S."/>
            <person name="Kuo A."/>
            <person name="Mondo S."/>
            <person name="Pangilinan J."/>
            <person name="Riley R."/>
            <person name="LaButti K."/>
            <person name="Andreopoulos B."/>
            <person name="Lipzen A."/>
            <person name="Chen C."/>
            <person name="Yan M."/>
            <person name="Daum C."/>
            <person name="Ng V."/>
            <person name="Clum A."/>
            <person name="Steindorff A."/>
            <person name="Ohm R.A."/>
            <person name="Martin F."/>
            <person name="Silar P."/>
            <person name="Natvig D.O."/>
            <person name="Lalanne C."/>
            <person name="Gautier V."/>
            <person name="Ament-Velasquez S.L."/>
            <person name="Kruys A."/>
            <person name="Hutchinson M.I."/>
            <person name="Powell A.J."/>
            <person name="Barry K."/>
            <person name="Miller A.N."/>
            <person name="Grigoriev I.V."/>
            <person name="Debuchy R."/>
            <person name="Gladieux P."/>
            <person name="Hiltunen Thoren M."/>
            <person name="Johannesson H."/>
        </authorList>
    </citation>
    <scope>NUCLEOTIDE SEQUENCE</scope>
    <source>
        <strain evidence="7">CBS 103.79</strain>
    </source>
</reference>
<proteinExistence type="inferred from homology"/>
<evidence type="ECO:0000259" key="5">
    <source>
        <dbReference type="PROSITE" id="PS50873"/>
    </source>
</evidence>
<dbReference type="GO" id="GO:0020037">
    <property type="term" value="F:heme binding"/>
    <property type="evidence" value="ECO:0007669"/>
    <property type="project" value="InterPro"/>
</dbReference>
<name>A0AAN6MG76_9PEZI</name>
<dbReference type="EMBL" id="MU855762">
    <property type="protein sequence ID" value="KAK3899609.1"/>
    <property type="molecule type" value="Genomic_DNA"/>
</dbReference>
<dbReference type="InterPro" id="IPR010255">
    <property type="entry name" value="Haem_peroxidase_sf"/>
</dbReference>
<feature type="signal peptide" evidence="4">
    <location>
        <begin position="1"/>
        <end position="21"/>
    </location>
</feature>
<feature type="compositionally biased region" description="Low complexity" evidence="3">
    <location>
        <begin position="786"/>
        <end position="806"/>
    </location>
</feature>
<evidence type="ECO:0000256" key="2">
    <source>
        <dbReference type="RuleBase" id="RU004241"/>
    </source>
</evidence>
<dbReference type="Pfam" id="PF00141">
    <property type="entry name" value="peroxidase"/>
    <property type="match status" value="1"/>
</dbReference>
<evidence type="ECO:0000256" key="1">
    <source>
        <dbReference type="ARBA" id="ARBA00022737"/>
    </source>
</evidence>
<feature type="domain" description="WSC" evidence="6">
    <location>
        <begin position="926"/>
        <end position="1018"/>
    </location>
</feature>
<evidence type="ECO:0000256" key="4">
    <source>
        <dbReference type="SAM" id="SignalP"/>
    </source>
</evidence>
<dbReference type="Gene3D" id="1.10.520.10">
    <property type="match status" value="1"/>
</dbReference>
<evidence type="ECO:0000313" key="8">
    <source>
        <dbReference type="Proteomes" id="UP001303889"/>
    </source>
</evidence>
<gene>
    <name evidence="7" type="ORF">C8A05DRAFT_36761</name>
</gene>
<accession>A0AAN6MG76</accession>
<dbReference type="GO" id="GO:0004601">
    <property type="term" value="F:peroxidase activity"/>
    <property type="evidence" value="ECO:0007669"/>
    <property type="project" value="InterPro"/>
</dbReference>
<comment type="similarity">
    <text evidence="2">Belongs to the peroxidase family.</text>
</comment>
<comment type="caution">
    <text evidence="7">The sequence shown here is derived from an EMBL/GenBank/DDBJ whole genome shotgun (WGS) entry which is preliminary data.</text>
</comment>
<feature type="domain" description="WSC" evidence="6">
    <location>
        <begin position="817"/>
        <end position="909"/>
    </location>
</feature>
<keyword evidence="4" id="KW-0732">Signal</keyword>
<evidence type="ECO:0000256" key="3">
    <source>
        <dbReference type="SAM" id="MobiDB-lite"/>
    </source>
</evidence>
<reference evidence="7" key="2">
    <citation type="submission" date="2023-05" db="EMBL/GenBank/DDBJ databases">
        <authorList>
            <consortium name="Lawrence Berkeley National Laboratory"/>
            <person name="Steindorff A."/>
            <person name="Hensen N."/>
            <person name="Bonometti L."/>
            <person name="Westerberg I."/>
            <person name="Brannstrom I.O."/>
            <person name="Guillou S."/>
            <person name="Cros-Aarteil S."/>
            <person name="Calhoun S."/>
            <person name="Haridas S."/>
            <person name="Kuo A."/>
            <person name="Mondo S."/>
            <person name="Pangilinan J."/>
            <person name="Riley R."/>
            <person name="Labutti K."/>
            <person name="Andreopoulos B."/>
            <person name="Lipzen A."/>
            <person name="Chen C."/>
            <person name="Yanf M."/>
            <person name="Daum C."/>
            <person name="Ng V."/>
            <person name="Clum A."/>
            <person name="Ohm R."/>
            <person name="Martin F."/>
            <person name="Silar P."/>
            <person name="Natvig D."/>
            <person name="Lalanne C."/>
            <person name="Gautier V."/>
            <person name="Ament-Velasquez S.L."/>
            <person name="Kruys A."/>
            <person name="Hutchinson M.I."/>
            <person name="Powell A.J."/>
            <person name="Barry K."/>
            <person name="Miller A.N."/>
            <person name="Grigoriev I.V."/>
            <person name="Debuchy R."/>
            <person name="Gladieux P."/>
            <person name="Thoren M.H."/>
            <person name="Johannesson H."/>
        </authorList>
    </citation>
    <scope>NUCLEOTIDE SEQUENCE</scope>
    <source>
        <strain evidence="7">CBS 103.79</strain>
    </source>
</reference>
<evidence type="ECO:0000313" key="7">
    <source>
        <dbReference type="EMBL" id="KAK3899609.1"/>
    </source>
</evidence>
<dbReference type="Proteomes" id="UP001303889">
    <property type="component" value="Unassembled WGS sequence"/>
</dbReference>
<dbReference type="Gene3D" id="1.10.420.10">
    <property type="entry name" value="Peroxidase, domain 2"/>
    <property type="match status" value="1"/>
</dbReference>
<dbReference type="PROSITE" id="PS51212">
    <property type="entry name" value="WSC"/>
    <property type="match status" value="4"/>
</dbReference>
<dbReference type="PRINTS" id="PR00458">
    <property type="entry name" value="PEROXIDASE"/>
</dbReference>
<dbReference type="InterPro" id="IPR002889">
    <property type="entry name" value="WSC_carb-bd"/>
</dbReference>
<keyword evidence="1" id="KW-0677">Repeat</keyword>
<dbReference type="PANTHER" id="PTHR45964:SF5">
    <property type="entry name" value="WSCD FAMILY MEMBER CG9164"/>
    <property type="match status" value="1"/>
</dbReference>
<feature type="chain" id="PRO_5042843700" evidence="4">
    <location>
        <begin position="22"/>
        <end position="1019"/>
    </location>
</feature>
<evidence type="ECO:0000259" key="6">
    <source>
        <dbReference type="PROSITE" id="PS51212"/>
    </source>
</evidence>
<sequence>MRSKTPLFAGLLSVAAQTGRADPTWPAATDHMEEIVFQLQGVQGSLFNDIITPCNNEAAGPGRITASEWLRVGFHDMSTHNRYFGLGGLDGSLQFELNNGENTGPGHGTTLQFFGNYLTTRSSLADLIAAGVYASVRSCGGPVIPLRLGRVDATEAGSAGVPQPQNSVATFQQQFDRMGFTPKEMIQLVACGHTLGSVHSSEFPQIVPAATGQIAFDSSNAAFDNKVAAEYADGTTTNPLVKGAAVAVGRHSDFKVFSSDGNVTINAMADATTYRNTCQVVLQKMIDVVPDGVTLTDVIAPYAVKPTNMQLTLNTGGTTFLLSGFIRVRTTTLPASSIKNVVLTWKDRSGGNSCGSSATCSTTSELQGVATGFDDTFGFFPIQATIPVAHGISSFTLVVNLNDGTSQSYDNNGHSYPIADAVVVQKPQSCLLQGTGALTITALVRNDITDVPSLDVSYLTPRATSEGNPVPLLNDATVAMTKGDCVGQYTFYSASYTIPGGISYNARVSVTAGSHTDDFIKASDLGGTCGTFTGAATCGAATISSVVPSSTATSATSSATATVAPTPAIKPTVGGYVFVNCWTEGTGVRALSGPQFAYDEMTLESCAANCTGFDYWGTEYGRECYCGNSLAASSAEAPVEDCSMVCGGDPTEFCGNGNRLELYSTTATRTSSATPTPTATLAVKPTVGDYTFVGCQTEATVGRALSGKGYADDAMTLESCAAYCSGFTYFGTEYGRECYCGNSLNAGSVEAPMTDCSMVCSGDAFSYCGNGNRLELYRLTSAPSTTAAESSSEAPATTTTTTPAPTGTLTHVPTVSPYTLVGCWTEVTGARALEAKTYASGDAMTLESCAAFCSGYKYFATEYAAECYCGNSLHATSVEAALADCSMPCSGNPFQYCGGPNRIELYETDGSAPSGGPTQPATVAGGWSFYKCVTEAAGGVRALSGGAYAADDMTLESCAAFCAAFNYFGTEYGRECYCGNAFEEGSVEASASDCSMTCGGDVDAFCGNGNRLSVYTKSA</sequence>
<dbReference type="PROSITE" id="PS50873">
    <property type="entry name" value="PEROXIDASE_4"/>
    <property type="match status" value="1"/>
</dbReference>
<dbReference type="Pfam" id="PF01822">
    <property type="entry name" value="WSC"/>
    <property type="match status" value="4"/>
</dbReference>
<dbReference type="AlphaFoldDB" id="A0AAN6MG76"/>
<dbReference type="InterPro" id="IPR051589">
    <property type="entry name" value="Sialate-O-sulfotransferase"/>
</dbReference>
<dbReference type="SMART" id="SM00321">
    <property type="entry name" value="WSC"/>
    <property type="match status" value="4"/>
</dbReference>